<dbReference type="InterPro" id="IPR002893">
    <property type="entry name" value="Znf_MYND"/>
</dbReference>
<dbReference type="AlphaFoldDB" id="A0A8H6HX92"/>
<protein>
    <recommendedName>
        <fullName evidence="5">MYND-type domain-containing protein</fullName>
    </recommendedName>
</protein>
<evidence type="ECO:0000313" key="7">
    <source>
        <dbReference type="Proteomes" id="UP000521943"/>
    </source>
</evidence>
<evidence type="ECO:0000256" key="4">
    <source>
        <dbReference type="PROSITE-ProRule" id="PRU00134"/>
    </source>
</evidence>
<dbReference type="SUPFAM" id="SSF144232">
    <property type="entry name" value="HIT/MYND zinc finger-like"/>
    <property type="match status" value="1"/>
</dbReference>
<evidence type="ECO:0000256" key="3">
    <source>
        <dbReference type="ARBA" id="ARBA00022833"/>
    </source>
</evidence>
<keyword evidence="2 4" id="KW-0863">Zinc-finger</keyword>
<dbReference type="Gene3D" id="6.10.140.2220">
    <property type="match status" value="1"/>
</dbReference>
<reference evidence="6 7" key="1">
    <citation type="submission" date="2020-07" db="EMBL/GenBank/DDBJ databases">
        <title>Comparative genomics of pyrophilous fungi reveals a link between fire events and developmental genes.</title>
        <authorList>
            <consortium name="DOE Joint Genome Institute"/>
            <person name="Steindorff A.S."/>
            <person name="Carver A."/>
            <person name="Calhoun S."/>
            <person name="Stillman K."/>
            <person name="Liu H."/>
            <person name="Lipzen A."/>
            <person name="Pangilinan J."/>
            <person name="Labutti K."/>
            <person name="Bruns T.D."/>
            <person name="Grigoriev I.V."/>
        </authorList>
    </citation>
    <scope>NUCLEOTIDE SEQUENCE [LARGE SCALE GENOMIC DNA]</scope>
    <source>
        <strain evidence="6 7">CBS 144469</strain>
    </source>
</reference>
<dbReference type="EMBL" id="JACGCI010000039">
    <property type="protein sequence ID" value="KAF6753466.1"/>
    <property type="molecule type" value="Genomic_DNA"/>
</dbReference>
<keyword evidence="7" id="KW-1185">Reference proteome</keyword>
<dbReference type="Pfam" id="PF01753">
    <property type="entry name" value="zf-MYND"/>
    <property type="match status" value="1"/>
</dbReference>
<dbReference type="Proteomes" id="UP000521943">
    <property type="component" value="Unassembled WGS sequence"/>
</dbReference>
<dbReference type="GO" id="GO:0008270">
    <property type="term" value="F:zinc ion binding"/>
    <property type="evidence" value="ECO:0007669"/>
    <property type="project" value="UniProtKB-KW"/>
</dbReference>
<comment type="caution">
    <text evidence="6">The sequence shown here is derived from an EMBL/GenBank/DDBJ whole genome shotgun (WGS) entry which is preliminary data.</text>
</comment>
<dbReference type="OrthoDB" id="432970at2759"/>
<accession>A0A8H6HX92</accession>
<organism evidence="6 7">
    <name type="scientific">Ephemerocybe angulata</name>
    <dbReference type="NCBI Taxonomy" id="980116"/>
    <lineage>
        <taxon>Eukaryota</taxon>
        <taxon>Fungi</taxon>
        <taxon>Dikarya</taxon>
        <taxon>Basidiomycota</taxon>
        <taxon>Agaricomycotina</taxon>
        <taxon>Agaricomycetes</taxon>
        <taxon>Agaricomycetidae</taxon>
        <taxon>Agaricales</taxon>
        <taxon>Agaricineae</taxon>
        <taxon>Psathyrellaceae</taxon>
        <taxon>Ephemerocybe</taxon>
    </lineage>
</organism>
<gene>
    <name evidence="6" type="ORF">DFP72DRAFT_406979</name>
</gene>
<sequence>MEARNQSRRFNVLLNGVKRGSPSDLERLADSGEWPTDLDQACQAFSVLLNHLKLEDVPALHKWNLCGIESEDEAAHVKRRTASQVILSGLTKMITSDDTTKARVLEVMQPYLPGFIAWTTFYARRSANLYLEPYKAYAVTYHACWIFRRLMEYGLKDQPDNPCLPQLVESALNLWMWDPLDIPSSMVPAISASDYMRFIEPTNHLLLLCTMHSGALRIAIDRINTLKKKERREHQLTHSFNFRCDQWANTFRKDKEGGDPPTAALWTILHVYESLSSGSVVLQKNLDKTPFLSKALALVAEVTLVWPNTGKLCLAVEVVNLLFPPQSLNAFAMTHQVPGLIKAGLLDIIASGHLVPSIKWSGGNPLWRLYRLVYHPRVCDAVVSATNAMPESKLKALAANPDWNKFQDVVSDLRNVYSVAPPLNRNEVPLCDNLFHPTMSQQVILKDTKGVQCSWCHTTVYCSRECQHKDWDLFHKSECTANRVQRIVRQIHGGWVSHRTRTLFFVFLRGLLLRKGMPHIKDPLIIPWFDLRTYPHTMLQFEVEEVRSQETEYGEVPFGDARSNAILDHFVENGGKVRLVGFIAELGEYHVFALAWFRRVELGQGTGPRMWHSVVRPLGVHVRVVKRPWP</sequence>
<evidence type="ECO:0000313" key="6">
    <source>
        <dbReference type="EMBL" id="KAF6753466.1"/>
    </source>
</evidence>
<feature type="domain" description="MYND-type" evidence="5">
    <location>
        <begin position="431"/>
        <end position="479"/>
    </location>
</feature>
<evidence type="ECO:0000256" key="1">
    <source>
        <dbReference type="ARBA" id="ARBA00022723"/>
    </source>
</evidence>
<proteinExistence type="predicted"/>
<evidence type="ECO:0000259" key="5">
    <source>
        <dbReference type="PROSITE" id="PS50865"/>
    </source>
</evidence>
<dbReference type="PROSITE" id="PS50865">
    <property type="entry name" value="ZF_MYND_2"/>
    <property type="match status" value="1"/>
</dbReference>
<evidence type="ECO:0000256" key="2">
    <source>
        <dbReference type="ARBA" id="ARBA00022771"/>
    </source>
</evidence>
<keyword evidence="1" id="KW-0479">Metal-binding</keyword>
<keyword evidence="3" id="KW-0862">Zinc</keyword>
<name>A0A8H6HX92_9AGAR</name>